<evidence type="ECO:0000259" key="6">
    <source>
        <dbReference type="Pfam" id="PF16575"/>
    </source>
</evidence>
<dbReference type="SUPFAM" id="SSF52540">
    <property type="entry name" value="P-loop containing nucleoside triphosphate hydrolases"/>
    <property type="match status" value="1"/>
</dbReference>
<accession>A0A0W8FED2</accession>
<evidence type="ECO:0000256" key="5">
    <source>
        <dbReference type="SAM" id="MobiDB-lite"/>
    </source>
</evidence>
<dbReference type="InterPro" id="IPR032319">
    <property type="entry name" value="CLP1_P"/>
</dbReference>
<protein>
    <recommendedName>
        <fullName evidence="6">Clp1 P-loop domain-containing protein</fullName>
    </recommendedName>
</protein>
<reference evidence="7" key="1">
    <citation type="journal article" date="2015" name="Proc. Natl. Acad. Sci. U.S.A.">
        <title>Networks of energetic and metabolic interactions define dynamics in microbial communities.</title>
        <authorList>
            <person name="Embree M."/>
            <person name="Liu J.K."/>
            <person name="Al-Bassam M.M."/>
            <person name="Zengler K."/>
        </authorList>
    </citation>
    <scope>NUCLEOTIDE SEQUENCE</scope>
</reference>
<feature type="region of interest" description="Disordered" evidence="5">
    <location>
        <begin position="1"/>
        <end position="21"/>
    </location>
</feature>
<keyword evidence="1" id="KW-0808">Transferase</keyword>
<dbReference type="GO" id="GO:0051731">
    <property type="term" value="F:polynucleotide 5'-hydroxyl-kinase activity"/>
    <property type="evidence" value="ECO:0007669"/>
    <property type="project" value="InterPro"/>
</dbReference>
<evidence type="ECO:0000256" key="4">
    <source>
        <dbReference type="ARBA" id="ARBA00022840"/>
    </source>
</evidence>
<dbReference type="EMBL" id="LNQE01001307">
    <property type="protein sequence ID" value="KUG19273.1"/>
    <property type="molecule type" value="Genomic_DNA"/>
</dbReference>
<dbReference type="Gene3D" id="3.40.50.300">
    <property type="entry name" value="P-loop containing nucleotide triphosphate hydrolases"/>
    <property type="match status" value="1"/>
</dbReference>
<name>A0A0W8FED2_9ZZZZ</name>
<evidence type="ECO:0000313" key="7">
    <source>
        <dbReference type="EMBL" id="KUG19273.1"/>
    </source>
</evidence>
<evidence type="ECO:0000256" key="3">
    <source>
        <dbReference type="ARBA" id="ARBA00022777"/>
    </source>
</evidence>
<dbReference type="InterPro" id="IPR045116">
    <property type="entry name" value="Clp1/Grc3"/>
</dbReference>
<dbReference type="GO" id="GO:0005524">
    <property type="term" value="F:ATP binding"/>
    <property type="evidence" value="ECO:0007669"/>
    <property type="project" value="UniProtKB-KW"/>
</dbReference>
<dbReference type="PANTHER" id="PTHR12755">
    <property type="entry name" value="CLEAVAGE/POLYADENYLATION FACTOR IA SUBUNIT CLP1P"/>
    <property type="match status" value="1"/>
</dbReference>
<evidence type="ECO:0000256" key="1">
    <source>
        <dbReference type="ARBA" id="ARBA00022679"/>
    </source>
</evidence>
<dbReference type="GO" id="GO:0006396">
    <property type="term" value="P:RNA processing"/>
    <property type="evidence" value="ECO:0007669"/>
    <property type="project" value="InterPro"/>
</dbReference>
<organism evidence="7">
    <name type="scientific">hydrocarbon metagenome</name>
    <dbReference type="NCBI Taxonomy" id="938273"/>
    <lineage>
        <taxon>unclassified sequences</taxon>
        <taxon>metagenomes</taxon>
        <taxon>ecological metagenomes</taxon>
    </lineage>
</organism>
<keyword evidence="2" id="KW-0547">Nucleotide-binding</keyword>
<keyword evidence="4" id="KW-0067">ATP-binding</keyword>
<dbReference type="InterPro" id="IPR027417">
    <property type="entry name" value="P-loop_NTPase"/>
</dbReference>
<feature type="domain" description="Clp1 P-loop" evidence="6">
    <location>
        <begin position="28"/>
        <end position="202"/>
    </location>
</feature>
<dbReference type="AlphaFoldDB" id="A0A0W8FED2"/>
<keyword evidence="3" id="KW-0418">Kinase</keyword>
<comment type="caution">
    <text evidence="7">The sequence shown here is derived from an EMBL/GenBank/DDBJ whole genome shotgun (WGS) entry which is preliminary data.</text>
</comment>
<sequence length="299" mass="33173">MIVRGDDWQGPIRALESGPPPQSMYVLGGTDSGKSTFCRCLIERLKETQITAQIDCDTGQSVIGPPTTMGLAVYRDPEKDPAVYLRFAGSTSPGGHFLQMLTGAKRLDERARREGAARIVIDSPGLVHGDIGREFQFQMIDLLEPDHIVAFQQKRELETILANFRRHPQMIIHRLSISPAVVVRTQIERRQYRETKFSMYFREAVQQHLSLRGLGLHGKIPDLGDPLQVRGRLLAVCDPGQFVLVLGVALSADPKKSLLHFCSPPFDARAAAAVHFGSISLKPKTLTGRNASQREQAEE</sequence>
<evidence type="ECO:0000256" key="2">
    <source>
        <dbReference type="ARBA" id="ARBA00022741"/>
    </source>
</evidence>
<proteinExistence type="predicted"/>
<dbReference type="Pfam" id="PF16575">
    <property type="entry name" value="CLP1_P"/>
    <property type="match status" value="1"/>
</dbReference>
<gene>
    <name evidence="7" type="ORF">ASZ90_011015</name>
</gene>
<dbReference type="PANTHER" id="PTHR12755:SF3">
    <property type="entry name" value="POLYNUCLEOTIDE 5'-HYDROXYL-KINASE NOL9"/>
    <property type="match status" value="1"/>
</dbReference>